<evidence type="ECO:0000256" key="1">
    <source>
        <dbReference type="SAM" id="MobiDB-lite"/>
    </source>
</evidence>
<name>A0AAD5SE01_9FUNG</name>
<organism evidence="2 3">
    <name type="scientific">Rhizophlyctis rosea</name>
    <dbReference type="NCBI Taxonomy" id="64517"/>
    <lineage>
        <taxon>Eukaryota</taxon>
        <taxon>Fungi</taxon>
        <taxon>Fungi incertae sedis</taxon>
        <taxon>Chytridiomycota</taxon>
        <taxon>Chytridiomycota incertae sedis</taxon>
        <taxon>Chytridiomycetes</taxon>
        <taxon>Rhizophlyctidales</taxon>
        <taxon>Rhizophlyctidaceae</taxon>
        <taxon>Rhizophlyctis</taxon>
    </lineage>
</organism>
<gene>
    <name evidence="2" type="ORF">HK097_000106</name>
</gene>
<sequence length="173" mass="19001">HKRRPYSSTKPAGLPTRPVHPNEPHTVYRKDEIQGGQAKDGIVAKITAAPVGGEMGERKKERLEMRVKGEEEGKNGGKAFGVPSVRWGKRFVAKKLGDVTNWGDDSSAKALICPTPRNVYGIQQLAEFERHLRNLDWKTVPKPPPTATTLASNPNPYPYPKTLPAIQGSMVAV</sequence>
<dbReference type="Proteomes" id="UP001212841">
    <property type="component" value="Unassembled WGS sequence"/>
</dbReference>
<proteinExistence type="predicted"/>
<protein>
    <submittedName>
        <fullName evidence="2">Uncharacterized protein</fullName>
    </submittedName>
</protein>
<feature type="non-terminal residue" evidence="2">
    <location>
        <position position="1"/>
    </location>
</feature>
<evidence type="ECO:0000313" key="2">
    <source>
        <dbReference type="EMBL" id="KAJ3047233.1"/>
    </source>
</evidence>
<feature type="compositionally biased region" description="Basic and acidic residues" evidence="1">
    <location>
        <begin position="20"/>
        <end position="33"/>
    </location>
</feature>
<dbReference type="EMBL" id="JADGJD010001002">
    <property type="protein sequence ID" value="KAJ3047233.1"/>
    <property type="molecule type" value="Genomic_DNA"/>
</dbReference>
<evidence type="ECO:0000313" key="3">
    <source>
        <dbReference type="Proteomes" id="UP001212841"/>
    </source>
</evidence>
<keyword evidence="3" id="KW-1185">Reference proteome</keyword>
<feature type="region of interest" description="Disordered" evidence="1">
    <location>
        <begin position="1"/>
        <end position="42"/>
    </location>
</feature>
<accession>A0AAD5SE01</accession>
<reference evidence="2" key="1">
    <citation type="submission" date="2020-05" db="EMBL/GenBank/DDBJ databases">
        <title>Phylogenomic resolution of chytrid fungi.</title>
        <authorList>
            <person name="Stajich J.E."/>
            <person name="Amses K."/>
            <person name="Simmons R."/>
            <person name="Seto K."/>
            <person name="Myers J."/>
            <person name="Bonds A."/>
            <person name="Quandt C.A."/>
            <person name="Barry K."/>
            <person name="Liu P."/>
            <person name="Grigoriev I."/>
            <person name="Longcore J.E."/>
            <person name="James T.Y."/>
        </authorList>
    </citation>
    <scope>NUCLEOTIDE SEQUENCE</scope>
    <source>
        <strain evidence="2">JEL0318</strain>
    </source>
</reference>
<dbReference type="AlphaFoldDB" id="A0AAD5SE01"/>
<comment type="caution">
    <text evidence="2">The sequence shown here is derived from an EMBL/GenBank/DDBJ whole genome shotgun (WGS) entry which is preliminary data.</text>
</comment>
<feature type="compositionally biased region" description="Polar residues" evidence="1">
    <location>
        <begin position="1"/>
        <end position="10"/>
    </location>
</feature>